<evidence type="ECO:0008006" key="4">
    <source>
        <dbReference type="Google" id="ProtNLM"/>
    </source>
</evidence>
<feature type="transmembrane region" description="Helical" evidence="1">
    <location>
        <begin position="121"/>
        <end position="140"/>
    </location>
</feature>
<evidence type="ECO:0000256" key="1">
    <source>
        <dbReference type="SAM" id="Phobius"/>
    </source>
</evidence>
<gene>
    <name evidence="2" type="ORF">EK386_10875</name>
</gene>
<feature type="transmembrane region" description="Helical" evidence="1">
    <location>
        <begin position="6"/>
        <end position="27"/>
    </location>
</feature>
<dbReference type="Proteomes" id="UP000287910">
    <property type="component" value="Unassembled WGS sequence"/>
</dbReference>
<protein>
    <recommendedName>
        <fullName evidence="4">DUF2269 family protein</fullName>
    </recommendedName>
</protein>
<evidence type="ECO:0000313" key="3">
    <source>
        <dbReference type="Proteomes" id="UP000287910"/>
    </source>
</evidence>
<evidence type="ECO:0000313" key="2">
    <source>
        <dbReference type="EMBL" id="RUL52088.1"/>
    </source>
</evidence>
<organism evidence="2 3">
    <name type="scientific">Lysinibacillus antri</name>
    <dbReference type="NCBI Taxonomy" id="2498145"/>
    <lineage>
        <taxon>Bacteria</taxon>
        <taxon>Bacillati</taxon>
        <taxon>Bacillota</taxon>
        <taxon>Bacilli</taxon>
        <taxon>Bacillales</taxon>
        <taxon>Bacillaceae</taxon>
        <taxon>Lysinibacillus</taxon>
    </lineage>
</organism>
<accession>A0A432LBQ8</accession>
<keyword evidence="1" id="KW-0812">Transmembrane</keyword>
<keyword evidence="3" id="KW-1185">Reference proteome</keyword>
<dbReference type="EMBL" id="RYYR01000012">
    <property type="protein sequence ID" value="RUL52088.1"/>
    <property type="molecule type" value="Genomic_DNA"/>
</dbReference>
<comment type="caution">
    <text evidence="2">The sequence shown here is derived from an EMBL/GenBank/DDBJ whole genome shotgun (WGS) entry which is preliminary data.</text>
</comment>
<sequence>MFVLHTIFLYIHILSAVVSIGPLFALIPTLKKMQSAEEALLGGFVQSFQSAITVVKHAGHVLVLSGVVLVLISGWTWTTSWILLTIAVAAGSIVFLARAFKPTLKTFGTKEFNKEVFIAKLRKATWQYILLLLLMLWLMVAKPTLW</sequence>
<dbReference type="RefSeq" id="WP_126659193.1">
    <property type="nucleotide sequence ID" value="NZ_RYYR01000012.1"/>
</dbReference>
<feature type="transmembrane region" description="Helical" evidence="1">
    <location>
        <begin position="81"/>
        <end position="100"/>
    </location>
</feature>
<dbReference type="AlphaFoldDB" id="A0A432LBQ8"/>
<keyword evidence="1" id="KW-1133">Transmembrane helix</keyword>
<reference evidence="2 3" key="1">
    <citation type="submission" date="2018-12" db="EMBL/GenBank/DDBJ databases">
        <title>Lysinibacillus antri sp. nov., isolated from a cave soil.</title>
        <authorList>
            <person name="Narsing Rao M.P."/>
            <person name="Zhang H."/>
            <person name="Dong Z.-Y."/>
            <person name="Niu X.-K."/>
            <person name="Zhang K."/>
            <person name="Fang B.-Z."/>
            <person name="Kang Y.-Q."/>
            <person name="Xiao M."/>
            <person name="Li W.-J."/>
        </authorList>
    </citation>
    <scope>NUCLEOTIDE SEQUENCE [LARGE SCALE GENOMIC DNA]</scope>
    <source>
        <strain evidence="2 3">SYSU K30002</strain>
    </source>
</reference>
<name>A0A432LBQ8_9BACI</name>
<proteinExistence type="predicted"/>
<keyword evidence="1" id="KW-0472">Membrane</keyword>
<feature type="transmembrane region" description="Helical" evidence="1">
    <location>
        <begin position="58"/>
        <end position="75"/>
    </location>
</feature>